<evidence type="ECO:0000256" key="13">
    <source>
        <dbReference type="ARBA" id="ARBA00046769"/>
    </source>
</evidence>
<dbReference type="InterPro" id="IPR050975">
    <property type="entry name" value="Sleep_regulator"/>
</dbReference>
<feature type="transmembrane region" description="Helical" evidence="14">
    <location>
        <begin position="48"/>
        <end position="67"/>
    </location>
</feature>
<keyword evidence="6" id="KW-1015">Disulfide bond</keyword>
<dbReference type="GO" id="GO:0032222">
    <property type="term" value="P:regulation of synaptic transmission, cholinergic"/>
    <property type="evidence" value="ECO:0007669"/>
    <property type="project" value="InterPro"/>
</dbReference>
<keyword evidence="14" id="KW-0812">Transmembrane</keyword>
<dbReference type="InterPro" id="IPR031424">
    <property type="entry name" value="QVR-like"/>
</dbReference>
<dbReference type="GO" id="GO:0045121">
    <property type="term" value="C:membrane raft"/>
    <property type="evidence" value="ECO:0007669"/>
    <property type="project" value="UniProtKB-SubCell"/>
</dbReference>
<evidence type="ECO:0000256" key="7">
    <source>
        <dbReference type="ARBA" id="ARBA00023180"/>
    </source>
</evidence>
<evidence type="ECO:0000256" key="2">
    <source>
        <dbReference type="ARBA" id="ARBA00010522"/>
    </source>
</evidence>
<evidence type="ECO:0000313" key="16">
    <source>
        <dbReference type="Proteomes" id="UP000827092"/>
    </source>
</evidence>
<reference evidence="15 16" key="1">
    <citation type="journal article" date="2022" name="Nat. Ecol. Evol.">
        <title>A masculinizing supergene underlies an exaggerated male reproductive morph in a spider.</title>
        <authorList>
            <person name="Hendrickx F."/>
            <person name="De Corte Z."/>
            <person name="Sonet G."/>
            <person name="Van Belleghem S.M."/>
            <person name="Kostlbacher S."/>
            <person name="Vangestel C."/>
        </authorList>
    </citation>
    <scope>NUCLEOTIDE SEQUENCE [LARGE SCALE GENOMIC DNA]</scope>
    <source>
        <strain evidence="15">W744_W776</strain>
    </source>
</reference>
<dbReference type="PANTHER" id="PTHR33562:SF31">
    <property type="entry name" value="PROTEIN QUIVER"/>
    <property type="match status" value="1"/>
</dbReference>
<accession>A0AAV6TZW0</accession>
<sequence>MLRRRVMRVSADATLKSSMGCKLAVVQRSIRIAKDRGELIQGTVPRFLLMRTIVIYPIFTVVFATFLCLNAEEECMKSTYWCYECDTWTDPRCKDPFNSSAPQNDLPPLKQCEGCCVKIVMYAGTSKEVVRRTCTKSLQINLFMVDHVCMYEGGNTGHMCFCERDNCNGASEVSIVNWAPFLSAFLGWWSVKTLRCILKVF</sequence>
<dbReference type="CDD" id="cd23595">
    <property type="entry name" value="TFP_LU_ECD_Qvr"/>
    <property type="match status" value="1"/>
</dbReference>
<evidence type="ECO:0000256" key="12">
    <source>
        <dbReference type="ARBA" id="ARBA00045788"/>
    </source>
</evidence>
<comment type="subcellular location">
    <subcellularLocation>
        <location evidence="1">Cell membrane</location>
        <topology evidence="1">Lipid-anchor</topology>
        <topology evidence="1">GPI-anchor</topology>
        <orientation evidence="1">Extracellular side</orientation>
    </subcellularLocation>
    <subcellularLocation>
        <location evidence="9">Membrane raft</location>
        <topology evidence="9">Lipid-anchor</topology>
        <topology evidence="9">GPI-anchor</topology>
        <orientation evidence="9">Extracellular side</orientation>
    </subcellularLocation>
</comment>
<dbReference type="EMBL" id="JAFNEN010000805">
    <property type="protein sequence ID" value="KAG8177199.1"/>
    <property type="molecule type" value="Genomic_DNA"/>
</dbReference>
<keyword evidence="3" id="KW-1003">Cell membrane</keyword>
<keyword evidence="4" id="KW-0732">Signal</keyword>
<keyword evidence="5" id="KW-0090">Biological rhythms</keyword>
<dbReference type="PANTHER" id="PTHR33562">
    <property type="entry name" value="ATILLA, ISOFORM B-RELATED-RELATED"/>
    <property type="match status" value="1"/>
</dbReference>
<keyword evidence="7" id="KW-0325">Glycoprotein</keyword>
<evidence type="ECO:0000256" key="4">
    <source>
        <dbReference type="ARBA" id="ARBA00022729"/>
    </source>
</evidence>
<evidence type="ECO:0000256" key="11">
    <source>
        <dbReference type="ARBA" id="ARBA00044561"/>
    </source>
</evidence>
<organism evidence="15 16">
    <name type="scientific">Oedothorax gibbosus</name>
    <dbReference type="NCBI Taxonomy" id="931172"/>
    <lineage>
        <taxon>Eukaryota</taxon>
        <taxon>Metazoa</taxon>
        <taxon>Ecdysozoa</taxon>
        <taxon>Arthropoda</taxon>
        <taxon>Chelicerata</taxon>
        <taxon>Arachnida</taxon>
        <taxon>Araneae</taxon>
        <taxon>Araneomorphae</taxon>
        <taxon>Entelegynae</taxon>
        <taxon>Araneoidea</taxon>
        <taxon>Linyphiidae</taxon>
        <taxon>Erigoninae</taxon>
        <taxon>Oedothorax</taxon>
    </lineage>
</organism>
<dbReference type="AlphaFoldDB" id="A0AAV6TZW0"/>
<dbReference type="Proteomes" id="UP000827092">
    <property type="component" value="Unassembled WGS sequence"/>
</dbReference>
<dbReference type="GO" id="GO:0048511">
    <property type="term" value="P:rhythmic process"/>
    <property type="evidence" value="ECO:0007669"/>
    <property type="project" value="UniProtKB-KW"/>
</dbReference>
<evidence type="ECO:0000256" key="3">
    <source>
        <dbReference type="ARBA" id="ARBA00022475"/>
    </source>
</evidence>
<evidence type="ECO:0000256" key="1">
    <source>
        <dbReference type="ARBA" id="ARBA00004471"/>
    </source>
</evidence>
<evidence type="ECO:0000256" key="10">
    <source>
        <dbReference type="ARBA" id="ARBA00044524"/>
    </source>
</evidence>
<protein>
    <recommendedName>
        <fullName evidence="10">UPAR/Ly6 domain-containing protein qvr</fullName>
    </recommendedName>
    <alternativeName>
        <fullName evidence="11">Protein quiver</fullName>
    </alternativeName>
    <alternativeName>
        <fullName evidence="8">Protein sleepless</fullName>
    </alternativeName>
</protein>
<gene>
    <name evidence="15" type="ORF">JTE90_020837</name>
</gene>
<evidence type="ECO:0000256" key="6">
    <source>
        <dbReference type="ARBA" id="ARBA00023157"/>
    </source>
</evidence>
<comment type="function">
    <text evidence="12">Bifunctional regulator of neuronal activity in the mushroom body, and possibly other regions of the brain, that acts as a signaling molecule required for homeostatic regulation of sleep under normal conditions and after sleep deprivation. Reduces neuronal excitability by enhancing Sh/shaker K(+) channel activity; possibly by stabilizing Sh/shaker to increase protein levels, accelerating its activation kinetics, slowing C-type inactivation and enhancing recovery from inactivation. Specifically affects the A-type K(+) current. Antagonizes nicotinic acetylcholine receptors (nAChRs) to reduce synaptic transmission, possibly by preventing their localization to the cell surface. Required for regulation of neuromuscular excitability and plasticity at neuromuscular junctions.</text>
</comment>
<evidence type="ECO:0000256" key="9">
    <source>
        <dbReference type="ARBA" id="ARBA00044499"/>
    </source>
</evidence>
<comment type="similarity">
    <text evidence="2">Belongs to the quiver family.</text>
</comment>
<comment type="caution">
    <text evidence="15">The sequence shown here is derived from an EMBL/GenBank/DDBJ whole genome shotgun (WGS) entry which is preliminary data.</text>
</comment>
<evidence type="ECO:0000256" key="8">
    <source>
        <dbReference type="ARBA" id="ARBA00031037"/>
    </source>
</evidence>
<dbReference type="GO" id="GO:0030431">
    <property type="term" value="P:sleep"/>
    <property type="evidence" value="ECO:0007669"/>
    <property type="project" value="InterPro"/>
</dbReference>
<name>A0AAV6TZW0_9ARAC</name>
<keyword evidence="14" id="KW-1133">Transmembrane helix</keyword>
<dbReference type="GO" id="GO:0005886">
    <property type="term" value="C:plasma membrane"/>
    <property type="evidence" value="ECO:0007669"/>
    <property type="project" value="UniProtKB-SubCell"/>
</dbReference>
<evidence type="ECO:0000313" key="15">
    <source>
        <dbReference type="EMBL" id="KAG8177199.1"/>
    </source>
</evidence>
<dbReference type="Pfam" id="PF17064">
    <property type="entry name" value="QVR"/>
    <property type="match status" value="1"/>
</dbReference>
<evidence type="ECO:0000256" key="14">
    <source>
        <dbReference type="SAM" id="Phobius"/>
    </source>
</evidence>
<keyword evidence="16" id="KW-1185">Reference proteome</keyword>
<keyword evidence="14" id="KW-0472">Membrane</keyword>
<comment type="subunit">
    <text evidence="13">Interacts (via loop 2 of the three-fingered Ly-6 domain) with Sh/shaker; this interaction may stabilize both components of the complex and may be required for targeting or retention of Sh/shaker to neural cell projections. Interacts (via loop 2 of the three-fingered Ly-6 domain) with nAChRalpha3 and potentially other nicotinic acetylcholine receptors; this interaction is required for antagonism of nicotinic acetylcholine receptors.</text>
</comment>
<evidence type="ECO:0000256" key="5">
    <source>
        <dbReference type="ARBA" id="ARBA00023108"/>
    </source>
</evidence>
<proteinExistence type="inferred from homology"/>